<comment type="caution">
    <text evidence="1">The sequence shown here is derived from an EMBL/GenBank/DDBJ whole genome shotgun (WGS) entry which is preliminary data.</text>
</comment>
<protein>
    <submittedName>
        <fullName evidence="1">Uncharacterized protein</fullName>
    </submittedName>
</protein>
<name>X1ASC7_9ZZZZ</name>
<proteinExistence type="predicted"/>
<dbReference type="EMBL" id="BART01009093">
    <property type="protein sequence ID" value="GAG62786.1"/>
    <property type="molecule type" value="Genomic_DNA"/>
</dbReference>
<reference evidence="1" key="1">
    <citation type="journal article" date="2014" name="Front. Microbiol.">
        <title>High frequency of phylogenetically diverse reductive dehalogenase-homologous genes in deep subseafloor sedimentary metagenomes.</title>
        <authorList>
            <person name="Kawai M."/>
            <person name="Futagami T."/>
            <person name="Toyoda A."/>
            <person name="Takaki Y."/>
            <person name="Nishi S."/>
            <person name="Hori S."/>
            <person name="Arai W."/>
            <person name="Tsubouchi T."/>
            <person name="Morono Y."/>
            <person name="Uchiyama I."/>
            <person name="Ito T."/>
            <person name="Fujiyama A."/>
            <person name="Inagaki F."/>
            <person name="Takami H."/>
        </authorList>
    </citation>
    <scope>NUCLEOTIDE SEQUENCE</scope>
    <source>
        <strain evidence="1">Expedition CK06-06</strain>
    </source>
</reference>
<gene>
    <name evidence="1" type="ORF">S01H4_20258</name>
</gene>
<accession>X1ASC7</accession>
<organism evidence="1">
    <name type="scientific">marine sediment metagenome</name>
    <dbReference type="NCBI Taxonomy" id="412755"/>
    <lineage>
        <taxon>unclassified sequences</taxon>
        <taxon>metagenomes</taxon>
        <taxon>ecological metagenomes</taxon>
    </lineage>
</organism>
<dbReference type="Gene3D" id="3.40.630.10">
    <property type="entry name" value="Zn peptidases"/>
    <property type="match status" value="1"/>
</dbReference>
<sequence length="36" mass="3803">DIAGTSMTDKEKNYLVKGATGVPVRTLVNLVLSLAK</sequence>
<feature type="non-terminal residue" evidence="1">
    <location>
        <position position="1"/>
    </location>
</feature>
<evidence type="ECO:0000313" key="1">
    <source>
        <dbReference type="EMBL" id="GAG62786.1"/>
    </source>
</evidence>
<dbReference type="AlphaFoldDB" id="X1ASC7"/>